<gene>
    <name evidence="1" type="ORF">LARSCL_LOCUS5359</name>
</gene>
<organism evidence="1 2">
    <name type="scientific">Larinioides sclopetarius</name>
    <dbReference type="NCBI Taxonomy" id="280406"/>
    <lineage>
        <taxon>Eukaryota</taxon>
        <taxon>Metazoa</taxon>
        <taxon>Ecdysozoa</taxon>
        <taxon>Arthropoda</taxon>
        <taxon>Chelicerata</taxon>
        <taxon>Arachnida</taxon>
        <taxon>Araneae</taxon>
        <taxon>Araneomorphae</taxon>
        <taxon>Entelegynae</taxon>
        <taxon>Araneoidea</taxon>
        <taxon>Araneidae</taxon>
        <taxon>Larinioides</taxon>
    </lineage>
</organism>
<reference evidence="1 2" key="1">
    <citation type="submission" date="2024-04" db="EMBL/GenBank/DDBJ databases">
        <authorList>
            <person name="Rising A."/>
            <person name="Reimegard J."/>
            <person name="Sonavane S."/>
            <person name="Akerstrom W."/>
            <person name="Nylinder S."/>
            <person name="Hedman E."/>
            <person name="Kallberg Y."/>
        </authorList>
    </citation>
    <scope>NUCLEOTIDE SEQUENCE [LARGE SCALE GENOMIC DNA]</scope>
</reference>
<proteinExistence type="predicted"/>
<dbReference type="Proteomes" id="UP001497382">
    <property type="component" value="Unassembled WGS sequence"/>
</dbReference>
<evidence type="ECO:0000313" key="2">
    <source>
        <dbReference type="Proteomes" id="UP001497382"/>
    </source>
</evidence>
<protein>
    <submittedName>
        <fullName evidence="1">Uncharacterized protein</fullName>
    </submittedName>
</protein>
<dbReference type="AlphaFoldDB" id="A0AAV1ZHP0"/>
<sequence length="83" mass="9406">MGTPSLTTARSKKPFWKPCYTSRLLTAGDQNAEKYTRKRHCNDSHYNVQHVGGAHLNRSYFILIFSTYFLNFKCKGLAGLGCS</sequence>
<name>A0AAV1ZHP0_9ARAC</name>
<keyword evidence="2" id="KW-1185">Reference proteome</keyword>
<accession>A0AAV1ZHP0</accession>
<evidence type="ECO:0000313" key="1">
    <source>
        <dbReference type="EMBL" id="CAL1270551.1"/>
    </source>
</evidence>
<comment type="caution">
    <text evidence="1">The sequence shown here is derived from an EMBL/GenBank/DDBJ whole genome shotgun (WGS) entry which is preliminary data.</text>
</comment>
<dbReference type="EMBL" id="CAXIEN010000049">
    <property type="protein sequence ID" value="CAL1270551.1"/>
    <property type="molecule type" value="Genomic_DNA"/>
</dbReference>